<dbReference type="OrthoDB" id="9792929at2"/>
<keyword evidence="2 4" id="KW-0012">Acyltransferase</keyword>
<evidence type="ECO:0000313" key="5">
    <source>
        <dbReference type="Proteomes" id="UP000244934"/>
    </source>
</evidence>
<accession>A0A2R8CGP4</accession>
<dbReference type="GO" id="GO:0016747">
    <property type="term" value="F:acyltransferase activity, transferring groups other than amino-acyl groups"/>
    <property type="evidence" value="ECO:0007669"/>
    <property type="project" value="InterPro"/>
</dbReference>
<dbReference type="InterPro" id="IPR016181">
    <property type="entry name" value="Acyl_CoA_acyltransferase"/>
</dbReference>
<evidence type="ECO:0000256" key="1">
    <source>
        <dbReference type="ARBA" id="ARBA00022679"/>
    </source>
</evidence>
<dbReference type="InterPro" id="IPR050832">
    <property type="entry name" value="Bact_Acetyltransf"/>
</dbReference>
<dbReference type="EC" id="2.3.1.210" evidence="4"/>
<keyword evidence="5" id="KW-1185">Reference proteome</keyword>
<dbReference type="EMBL" id="ONZI01000001">
    <property type="protein sequence ID" value="SPJ32066.1"/>
    <property type="molecule type" value="Genomic_DNA"/>
</dbReference>
<dbReference type="AlphaFoldDB" id="A0A2R8CGP4"/>
<dbReference type="PANTHER" id="PTHR43877:SF2">
    <property type="entry name" value="AMINOALKYLPHOSPHONATE N-ACETYLTRANSFERASE-RELATED"/>
    <property type="match status" value="1"/>
</dbReference>
<sequence length="152" mass="16685">MSNIRTANSFDLDALAVLLNDYRVFYQQDSDEAACRGFLHKRLERGDSCLLVHDAGHGPDGFVQLYAMLSTVSLASRWLLNDLFVAPQARGRGIGRALMQAATARAQEHGASSLMLRTQTHNHAAKALYESLGWQKNEAFDTYLLSVPGSGS</sequence>
<evidence type="ECO:0000313" key="4">
    <source>
        <dbReference type="EMBL" id="SPJ32066.1"/>
    </source>
</evidence>
<keyword evidence="1 4" id="KW-0808">Transferase</keyword>
<dbReference type="SUPFAM" id="SSF55729">
    <property type="entry name" value="Acyl-CoA N-acyltransferases (Nat)"/>
    <property type="match status" value="1"/>
</dbReference>
<dbReference type="Proteomes" id="UP000244934">
    <property type="component" value="Unassembled WGS sequence"/>
</dbReference>
<dbReference type="PANTHER" id="PTHR43877">
    <property type="entry name" value="AMINOALKYLPHOSPHONATE N-ACETYLTRANSFERASE-RELATED-RELATED"/>
    <property type="match status" value="1"/>
</dbReference>
<protein>
    <submittedName>
        <fullName evidence="4">dTDP-fucosamine acetyltransferase</fullName>
        <ecNumber evidence="4">2.3.1.210</ecNumber>
    </submittedName>
</protein>
<reference evidence="5" key="1">
    <citation type="submission" date="2018-03" db="EMBL/GenBank/DDBJ databases">
        <authorList>
            <person name="Navarro De La Torre S."/>
        </authorList>
    </citation>
    <scope>NUCLEOTIDE SEQUENCE [LARGE SCALE GENOMIC DNA]</scope>
    <source>
        <strain evidence="5">EAod3</strain>
    </source>
</reference>
<gene>
    <name evidence="4" type="primary">wecD</name>
    <name evidence="4" type="ORF">KSP9073_00066</name>
</gene>
<dbReference type="CDD" id="cd04301">
    <property type="entry name" value="NAT_SF"/>
    <property type="match status" value="1"/>
</dbReference>
<organism evidence="4 5">
    <name type="scientific">Kushneria phyllosphaerae</name>
    <dbReference type="NCBI Taxonomy" id="2100822"/>
    <lineage>
        <taxon>Bacteria</taxon>
        <taxon>Pseudomonadati</taxon>
        <taxon>Pseudomonadota</taxon>
        <taxon>Gammaproteobacteria</taxon>
        <taxon>Oceanospirillales</taxon>
        <taxon>Halomonadaceae</taxon>
        <taxon>Kushneria</taxon>
    </lineage>
</organism>
<dbReference type="PROSITE" id="PS51186">
    <property type="entry name" value="GNAT"/>
    <property type="match status" value="1"/>
</dbReference>
<dbReference type="InterPro" id="IPR000182">
    <property type="entry name" value="GNAT_dom"/>
</dbReference>
<name>A0A2R8CGP4_9GAMM</name>
<proteinExistence type="predicted"/>
<dbReference type="Gene3D" id="3.40.630.30">
    <property type="match status" value="1"/>
</dbReference>
<evidence type="ECO:0000259" key="3">
    <source>
        <dbReference type="PROSITE" id="PS51186"/>
    </source>
</evidence>
<dbReference type="Pfam" id="PF00583">
    <property type="entry name" value="Acetyltransf_1"/>
    <property type="match status" value="1"/>
</dbReference>
<feature type="domain" description="N-acetyltransferase" evidence="3">
    <location>
        <begin position="2"/>
        <end position="152"/>
    </location>
</feature>
<dbReference type="RefSeq" id="WP_108840976.1">
    <property type="nucleotide sequence ID" value="NZ_ONZI01000001.1"/>
</dbReference>
<evidence type="ECO:0000256" key="2">
    <source>
        <dbReference type="ARBA" id="ARBA00023315"/>
    </source>
</evidence>